<feature type="domain" description="DUF418" evidence="2">
    <location>
        <begin position="210"/>
        <end position="351"/>
    </location>
</feature>
<sequence length="371" mass="40873">MSDVASLARGTADAVVWWHLGLAIMGRMVLPIQRRTRIDSLDVVRGIAVCGIAFVNIALIVRFDSWAENAVSHFLNLFVQQRFFPIFSLLFGVGFGMMWSRARERSQRPRLVLLRRILFLLALGIPHAMVNSGEALLPYATVALVILLPATWIPQRWLVPVTAGLGALSLVGLLAIGGGSIMIVPSLLLLGFAYAVSGEVEHCEDDFRVFVFACAVLLPAVIGCLYWQLHPSSPEMALQAESVAGTVLAAFYIGVIMLLMHTPARRVLTAVFAPLGRMALTNYVSATLVFYMVKWWGKDALGLTDGTLRDWQILMLVVAVMLIAQSIVSALWLRRFKQGPLEQLWRWATWGQWGVTSQTAAKISAASGQRE</sequence>
<reference evidence="3 4" key="1">
    <citation type="submission" date="2012-05" db="EMBL/GenBank/DDBJ databases">
        <authorList>
            <person name="Weinstock G."/>
            <person name="Sodergren E."/>
            <person name="Lobos E.A."/>
            <person name="Fulton L."/>
            <person name="Fulton R."/>
            <person name="Courtney L."/>
            <person name="Fronick C."/>
            <person name="O'Laughlin M."/>
            <person name="Godfrey J."/>
            <person name="Wilson R.M."/>
            <person name="Miner T."/>
            <person name="Farmer C."/>
            <person name="Delehaunty K."/>
            <person name="Cordes M."/>
            <person name="Minx P."/>
            <person name="Tomlinson C."/>
            <person name="Chen J."/>
            <person name="Wollam A."/>
            <person name="Pepin K.H."/>
            <person name="Bhonagiri V."/>
            <person name="Zhang X."/>
            <person name="Suruliraj S."/>
            <person name="Warren W."/>
            <person name="Mitreva M."/>
            <person name="Mardis E.R."/>
            <person name="Wilson R.K."/>
        </authorList>
    </citation>
    <scope>NUCLEOTIDE SEQUENCE [LARGE SCALE GENOMIC DNA]</scope>
    <source>
        <strain evidence="3 4">F0235</strain>
    </source>
</reference>
<dbReference type="OrthoDB" id="9807744at2"/>
<dbReference type="Pfam" id="PF04235">
    <property type="entry name" value="DUF418"/>
    <property type="match status" value="1"/>
</dbReference>
<evidence type="ECO:0000313" key="4">
    <source>
        <dbReference type="Proteomes" id="UP000010445"/>
    </source>
</evidence>
<feature type="transmembrane region" description="Helical" evidence="1">
    <location>
        <begin position="112"/>
        <end position="130"/>
    </location>
</feature>
<evidence type="ECO:0000313" key="3">
    <source>
        <dbReference type="EMBL" id="EKX88858.1"/>
    </source>
</evidence>
<dbReference type="Proteomes" id="UP000010445">
    <property type="component" value="Unassembled WGS sequence"/>
</dbReference>
<feature type="transmembrane region" description="Helical" evidence="1">
    <location>
        <begin position="15"/>
        <end position="32"/>
    </location>
</feature>
<organism evidence="3 4">
    <name type="scientific">Corynebacterium durum F0235</name>
    <dbReference type="NCBI Taxonomy" id="1035195"/>
    <lineage>
        <taxon>Bacteria</taxon>
        <taxon>Bacillati</taxon>
        <taxon>Actinomycetota</taxon>
        <taxon>Actinomycetes</taxon>
        <taxon>Mycobacteriales</taxon>
        <taxon>Corynebacteriaceae</taxon>
        <taxon>Corynebacterium</taxon>
    </lineage>
</organism>
<dbReference type="STRING" id="1035195.HMPREF9997_02084"/>
<feature type="transmembrane region" description="Helical" evidence="1">
    <location>
        <begin position="44"/>
        <end position="63"/>
    </location>
</feature>
<dbReference type="eggNOG" id="COG2311">
    <property type="taxonomic scope" value="Bacteria"/>
</dbReference>
<feature type="transmembrane region" description="Helical" evidence="1">
    <location>
        <begin position="313"/>
        <end position="333"/>
    </location>
</feature>
<accession>L1MC97</accession>
<dbReference type="InterPro" id="IPR052529">
    <property type="entry name" value="Bact_Transport_Assoc"/>
</dbReference>
<dbReference type="InterPro" id="IPR007349">
    <property type="entry name" value="DUF418"/>
</dbReference>
<dbReference type="HOGENOM" id="CLU_039610_0_1_11"/>
<feature type="transmembrane region" description="Helical" evidence="1">
    <location>
        <begin position="209"/>
        <end position="230"/>
    </location>
</feature>
<keyword evidence="1" id="KW-1133">Transmembrane helix</keyword>
<feature type="transmembrane region" description="Helical" evidence="1">
    <location>
        <begin position="136"/>
        <end position="152"/>
    </location>
</feature>
<dbReference type="AlphaFoldDB" id="L1MC97"/>
<feature type="transmembrane region" description="Helical" evidence="1">
    <location>
        <begin position="157"/>
        <end position="175"/>
    </location>
</feature>
<dbReference type="PANTHER" id="PTHR30590:SF3">
    <property type="entry name" value="HYPOTHETICAL MEMBRANE SPANNING PROTEIN"/>
    <property type="match status" value="1"/>
</dbReference>
<evidence type="ECO:0000259" key="2">
    <source>
        <dbReference type="Pfam" id="PF04235"/>
    </source>
</evidence>
<feature type="transmembrane region" description="Helical" evidence="1">
    <location>
        <begin position="242"/>
        <end position="260"/>
    </location>
</feature>
<proteinExistence type="predicted"/>
<keyword evidence="4" id="KW-1185">Reference proteome</keyword>
<dbReference type="EMBL" id="AMEM01000034">
    <property type="protein sequence ID" value="EKX88858.1"/>
    <property type="molecule type" value="Genomic_DNA"/>
</dbReference>
<feature type="transmembrane region" description="Helical" evidence="1">
    <location>
        <begin position="181"/>
        <end position="197"/>
    </location>
</feature>
<gene>
    <name evidence="3" type="ORF">HMPREF9997_02084</name>
</gene>
<dbReference type="PANTHER" id="PTHR30590">
    <property type="entry name" value="INNER MEMBRANE PROTEIN"/>
    <property type="match status" value="1"/>
</dbReference>
<protein>
    <recommendedName>
        <fullName evidence="2">DUF418 domain-containing protein</fullName>
    </recommendedName>
</protein>
<name>L1MC97_9CORY</name>
<comment type="caution">
    <text evidence="3">The sequence shown here is derived from an EMBL/GenBank/DDBJ whole genome shotgun (WGS) entry which is preliminary data.</text>
</comment>
<dbReference type="PATRIC" id="fig|1035195.3.peg.1864"/>
<keyword evidence="1" id="KW-0472">Membrane</keyword>
<keyword evidence="1" id="KW-0812">Transmembrane</keyword>
<feature type="transmembrane region" description="Helical" evidence="1">
    <location>
        <begin position="267"/>
        <end position="293"/>
    </location>
</feature>
<feature type="transmembrane region" description="Helical" evidence="1">
    <location>
        <begin position="83"/>
        <end position="100"/>
    </location>
</feature>
<evidence type="ECO:0000256" key="1">
    <source>
        <dbReference type="SAM" id="Phobius"/>
    </source>
</evidence>